<evidence type="ECO:0000313" key="3">
    <source>
        <dbReference type="Proteomes" id="UP000299102"/>
    </source>
</evidence>
<protein>
    <submittedName>
        <fullName evidence="2">Uncharacterized protein</fullName>
    </submittedName>
</protein>
<gene>
    <name evidence="2" type="ORF">EVAR_5007_1</name>
</gene>
<organism evidence="2 3">
    <name type="scientific">Eumeta variegata</name>
    <name type="common">Bagworm moth</name>
    <name type="synonym">Eumeta japonica</name>
    <dbReference type="NCBI Taxonomy" id="151549"/>
    <lineage>
        <taxon>Eukaryota</taxon>
        <taxon>Metazoa</taxon>
        <taxon>Ecdysozoa</taxon>
        <taxon>Arthropoda</taxon>
        <taxon>Hexapoda</taxon>
        <taxon>Insecta</taxon>
        <taxon>Pterygota</taxon>
        <taxon>Neoptera</taxon>
        <taxon>Endopterygota</taxon>
        <taxon>Lepidoptera</taxon>
        <taxon>Glossata</taxon>
        <taxon>Ditrysia</taxon>
        <taxon>Tineoidea</taxon>
        <taxon>Psychidae</taxon>
        <taxon>Oiketicinae</taxon>
        <taxon>Eumeta</taxon>
    </lineage>
</organism>
<comment type="caution">
    <text evidence="2">The sequence shown here is derived from an EMBL/GenBank/DDBJ whole genome shotgun (WGS) entry which is preliminary data.</text>
</comment>
<dbReference type="AlphaFoldDB" id="A0A4C1STU6"/>
<dbReference type="EMBL" id="BGZK01000019">
    <property type="protein sequence ID" value="GBP05653.1"/>
    <property type="molecule type" value="Genomic_DNA"/>
</dbReference>
<evidence type="ECO:0000256" key="1">
    <source>
        <dbReference type="SAM" id="MobiDB-lite"/>
    </source>
</evidence>
<dbReference type="Proteomes" id="UP000299102">
    <property type="component" value="Unassembled WGS sequence"/>
</dbReference>
<keyword evidence="3" id="KW-1185">Reference proteome</keyword>
<proteinExistence type="predicted"/>
<name>A0A4C1STU6_EUMVA</name>
<reference evidence="2 3" key="1">
    <citation type="journal article" date="2019" name="Commun. Biol.">
        <title>The bagworm genome reveals a unique fibroin gene that provides high tensile strength.</title>
        <authorList>
            <person name="Kono N."/>
            <person name="Nakamura H."/>
            <person name="Ohtoshi R."/>
            <person name="Tomita M."/>
            <person name="Numata K."/>
            <person name="Arakawa K."/>
        </authorList>
    </citation>
    <scope>NUCLEOTIDE SEQUENCE [LARGE SCALE GENOMIC DNA]</scope>
</reference>
<feature type="region of interest" description="Disordered" evidence="1">
    <location>
        <begin position="21"/>
        <end position="46"/>
    </location>
</feature>
<sequence>MLTAISVASALAFRTVNRYIQTDESTNTATTRGASPQKNNTLSATNSPFTRIYPKCDVLIRSLCTRLSGEQDPLFCKSSPARRPPRAPLEPPHPRDSVMINHCAAGPLP</sequence>
<feature type="region of interest" description="Disordered" evidence="1">
    <location>
        <begin position="74"/>
        <end position="109"/>
    </location>
</feature>
<evidence type="ECO:0000313" key="2">
    <source>
        <dbReference type="EMBL" id="GBP05653.1"/>
    </source>
</evidence>
<accession>A0A4C1STU6</accession>